<name>A0A224V3F3_9LACO</name>
<gene>
    <name evidence="2" type="ORF">C5L28_001540</name>
    <name evidence="1" type="ORF">LPKJCM_00528</name>
</gene>
<reference evidence="1 3" key="1">
    <citation type="journal article" date="2017" name="Biosci Microbiota Food Health">
        <title>Genomic characterization reconfirms the taxonomic status of Lactobacillus parakefiri.</title>
        <authorList>
            <person name="Tanizawa Y."/>
            <person name="Kobayashi H."/>
            <person name="Kaminuma E."/>
            <person name="Sakamoto M."/>
            <person name="Ohkuma M."/>
            <person name="Nakamura Y."/>
            <person name="Arita M."/>
            <person name="Tohno M."/>
        </authorList>
    </citation>
    <scope>NUCLEOTIDE SEQUENCE [LARGE SCALE GENOMIC DNA]</scope>
    <source>
        <strain evidence="1 3">JCM 8573</strain>
    </source>
</reference>
<evidence type="ECO:0000313" key="3">
    <source>
        <dbReference type="Proteomes" id="UP000214739"/>
    </source>
</evidence>
<evidence type="ECO:0000313" key="4">
    <source>
        <dbReference type="Proteomes" id="UP000294668"/>
    </source>
</evidence>
<dbReference type="Proteomes" id="UP000294668">
    <property type="component" value="Unassembled WGS sequence"/>
</dbReference>
<proteinExistence type="predicted"/>
<sequence length="65" mass="7452">MKRIAVYCGAATGNNPIYITATKKIGFLAGRTQSGIDLWWRWRRVDGHLVRPSAGERRSNSRRYD</sequence>
<evidence type="ECO:0000313" key="1">
    <source>
        <dbReference type="EMBL" id="GAW71447.1"/>
    </source>
</evidence>
<dbReference type="EMBL" id="PUFL01000057">
    <property type="protein sequence ID" value="TDG91132.1"/>
    <property type="molecule type" value="Genomic_DNA"/>
</dbReference>
<dbReference type="EMBL" id="BDGB01000031">
    <property type="protein sequence ID" value="GAW71447.1"/>
    <property type="molecule type" value="Genomic_DNA"/>
</dbReference>
<comment type="caution">
    <text evidence="1">The sequence shown here is derived from an EMBL/GenBank/DDBJ whole genome shotgun (WGS) entry which is preliminary data.</text>
</comment>
<reference evidence="2" key="3">
    <citation type="submission" date="2019-02" db="EMBL/GenBank/DDBJ databases">
        <authorList>
            <person name="Buron G."/>
            <person name="Chaylann A."/>
            <person name="Dolejs I."/>
            <person name="Forster J."/>
            <person name="Miks M.H."/>
        </authorList>
    </citation>
    <scope>NUCLEOTIDE SEQUENCE</scope>
    <source>
        <strain evidence="2">DSM 10551</strain>
    </source>
</reference>
<organism evidence="1 3">
    <name type="scientific">Lentilactobacillus parakefiri</name>
    <dbReference type="NCBI Taxonomy" id="152332"/>
    <lineage>
        <taxon>Bacteria</taxon>
        <taxon>Bacillati</taxon>
        <taxon>Bacillota</taxon>
        <taxon>Bacilli</taxon>
        <taxon>Lactobacillales</taxon>
        <taxon>Lactobacillaceae</taxon>
        <taxon>Lentilactobacillus</taxon>
    </lineage>
</organism>
<evidence type="ECO:0000313" key="2">
    <source>
        <dbReference type="EMBL" id="TDG91132.1"/>
    </source>
</evidence>
<keyword evidence="4" id="KW-1185">Reference proteome</keyword>
<dbReference type="Proteomes" id="UP000214739">
    <property type="component" value="Unassembled WGS sequence"/>
</dbReference>
<protein>
    <submittedName>
        <fullName evidence="1">Lysine decarboxylase</fullName>
    </submittedName>
</protein>
<accession>A0A224V3F3</accession>
<dbReference type="AlphaFoldDB" id="A0A224V3F3"/>
<reference evidence="2 4" key="2">
    <citation type="journal article" date="2019" name="Appl. Microbiol. Biotechnol.">
        <title>Uncovering carbohydrate metabolism through a genotype-phenotype association study of 56 lactic acid bacteria genomes.</title>
        <authorList>
            <person name="Buron-Moles G."/>
            <person name="Chailyan A."/>
            <person name="Dolejs I."/>
            <person name="Forster J."/>
            <person name="Miks M.H."/>
        </authorList>
    </citation>
    <scope>NUCLEOTIDE SEQUENCE [LARGE SCALE GENOMIC DNA]</scope>
    <source>
        <strain evidence="2 4">DSM 10551</strain>
    </source>
</reference>